<evidence type="ECO:0000313" key="1">
    <source>
        <dbReference type="EMBL" id="MBD1395426.1"/>
    </source>
</evidence>
<organism evidence="1 2">
    <name type="scientific">Mucilaginibacter glaciei</name>
    <dbReference type="NCBI Taxonomy" id="2772109"/>
    <lineage>
        <taxon>Bacteria</taxon>
        <taxon>Pseudomonadati</taxon>
        <taxon>Bacteroidota</taxon>
        <taxon>Sphingobacteriia</taxon>
        <taxon>Sphingobacteriales</taxon>
        <taxon>Sphingobacteriaceae</taxon>
        <taxon>Mucilaginibacter</taxon>
    </lineage>
</organism>
<comment type="caution">
    <text evidence="1">The sequence shown here is derived from an EMBL/GenBank/DDBJ whole genome shotgun (WGS) entry which is preliminary data.</text>
</comment>
<protein>
    <recommendedName>
        <fullName evidence="3">PA14 domain-containing protein</fullName>
    </recommendedName>
</protein>
<name>A0A926S856_9SPHI</name>
<evidence type="ECO:0000313" key="2">
    <source>
        <dbReference type="Proteomes" id="UP000619078"/>
    </source>
</evidence>
<dbReference type="Gene3D" id="2.60.120.260">
    <property type="entry name" value="Galactose-binding domain-like"/>
    <property type="match status" value="1"/>
</dbReference>
<dbReference type="Proteomes" id="UP000619078">
    <property type="component" value="Unassembled WGS sequence"/>
</dbReference>
<keyword evidence="2" id="KW-1185">Reference proteome</keyword>
<dbReference type="RefSeq" id="WP_191166058.1">
    <property type="nucleotide sequence ID" value="NZ_JACWMX010000012.1"/>
</dbReference>
<reference evidence="1" key="1">
    <citation type="submission" date="2020-09" db="EMBL/GenBank/DDBJ databases">
        <title>Novel species of Mucilaginibacter isolated from a glacier on the Tibetan Plateau.</title>
        <authorList>
            <person name="Liu Q."/>
            <person name="Xin Y.-H."/>
        </authorList>
    </citation>
    <scope>NUCLEOTIDE SEQUENCE</scope>
    <source>
        <strain evidence="1">ZB1P21</strain>
    </source>
</reference>
<evidence type="ECO:0008006" key="3">
    <source>
        <dbReference type="Google" id="ProtNLM"/>
    </source>
</evidence>
<accession>A0A926S856</accession>
<gene>
    <name evidence="1" type="ORF">IDJ76_20150</name>
</gene>
<proteinExistence type="predicted"/>
<dbReference type="PROSITE" id="PS51257">
    <property type="entry name" value="PROKAR_LIPOPROTEIN"/>
    <property type="match status" value="1"/>
</dbReference>
<dbReference type="EMBL" id="JACWMX010000012">
    <property type="protein sequence ID" value="MBD1395426.1"/>
    <property type="molecule type" value="Genomic_DNA"/>
</dbReference>
<sequence>MMLNLLRKRLKTIALFFLVVFSWNMLTISACMALTSGPVQPEARGFQPAGVTDMVDLQNGSFKYNIPLLDIDGYPINLNYQSGTGMDDEASWVGLGWNLNVGAINRQMRGIADDMNGDQVFTQQYTKPKVTVGGQLRGKIEFAGALKGPQGSFTVGVFSDNYNGIGAEVGINAGISLGSGNDGMLTSGLGLGVLSNTSSGVDITPYANLGIRNNSDRNITTSAGLSASLGYNSRSGMKSLSLGGTFGISAQKGYLDIDLSSIIPVTWKQSGGAANFSIGGSTVSYNTEPISPKVSFPYRTDYGSFSVDVGGSAALLFLSPLTGGTGYKRVQEVQSRNLTNPSYGFLYADRGKDDKKALMDFLREKDNPIIPELPNLAIPIPTPDLFTFTSQTGSGQFRLYRGGTGMFFDNEVKDISTASTAGADIGFGSYAHGGVTYFKQEASNTTRKWTANNAYAAVGDFQDVSTTSEAENAYFKIVGEKTVSDADTDNKMQGTILSSIGIERSGQQIKANAAFSGSGTISEDITRVKRLPRSTVVSYLTAEQAKYAGLDKMIYNYPQNQYGSFTPVAAPANLQPSPIGRTDGDRKADHFSEISVTDPQGKRMVYGLPVYNNEQKEYSYAIGSQYTPINGQVAVNPADEESNLGKGKGLDSYYHKDAHPPYATSFLLTGVLSPDYVDKSGDGITNDDLGTGIKFNYTFKSYYNWRTPYQNATINRCLLADPTDDKASIVVGKKELWYIQSIVSKTKVVYFITESRQDGLGSQGLNGVKDTNNPQLCLREIRMYSRSDLTRPVKVVKLDYDYSLCPNSPNSNATGGGKLTLKKVWFQYGNTTKGASFPYSFTYNTSLGNSTDVGYTVGNTDRWGVYKEGGKDPYFSQFSVNEEFPYTTQDNSFDPAMVYNSGNNPAILSGQAASLWHLSHIDLPTGGAIDVNYEANDYAYVQDRKAMAMTKITGFIKANNTGASGLREATGIKIRIPAVPVPPTDVTGWFKKTFLNGSNFIYTKCSVQESTTNFPSGQLYDFIPTYCAVKSVTVNGNDAFVQLESRSDGGVTANPIIFSAWQRMKNEYPKYAYPGYSKRVGDGTASQAFTTAVQQIFTAVGLLSEFKENFYVKANKQGNSYCNNVELGKCFARIVKSDGHKVGGGVRVKQIAINDKWNNMTGNTAKSYGQAYSYLTTDDKQIISSGVATYEPAVGNDENPFKLPVFYTQKTKGALDNVFNLEEPFCESLFPAPSVGYSKVTVTDLVPDGSGNAVPDPLLQTGSVVNEFYTARDFPVKVTITDINPLRNKPKAKYSITETSSVDELYISQGYKIELNDMHGKGKSVKTYDQTGGLIASVIYNYNAEKTGAGSMQLVNNVNILNPDGSISANQIIGRDIEFFTDFREQESINNGETINLGFDLIPAFGFPIPIPHYPGGNNTEYKLFRSVSAIKIVENYAIQSGETRMQNGSTITTQNLAYDGLTGQPVITQTQNEFKKNIYSVNIPAYWAYRGMGPSYANGGTLLSGMTTAANGQLLNDFSGLLKGGDELINLSDGKRFWVVEQSINSQTLLPEYMPVTGYTNNTIPPGYAPKKFVIDLYGQVWKGANPARIKIIRSGARNMLGDGLMTLVCLKNPIVSDASGTILRLAVDNTDLSGLMVINASAKTYDEHWSAEIPDIRKQPASSAYNWTVGYGGNSGTNPQTYFIPQWPTSSNHKLIAQDQSNDYRITNGTYYPNAMSRVSISDPSQGMIAPGNNNIMGVWGEFEVPASKIYYVGFTSGIPMSFKFDCASNWVSKESRAQTPALEWNIIPVTLSAGKHNIQIELSYAGGVAANGGAIEIYDNTEALVRQTGNNGSGMNVVWSTARLRNNSENLMYVTAGASTIYKYRYNDYPGMPKTPCQLPVLSVNPYLYGFLGLWRPYKSKVFQQNRVYNDVFNPGNKSLNIKTAGYLANFKSDWIPPVSGSTYYWTENTSNPNWVTANTVTMYDRYGQEVENKDALGRFSAADFDFNGELPAAVVSNAQNRQLYVSSMEDAQFTPGANPDVEPGNPVEFTEAATGKVLKTFATKAEAHSGNYSALLPAAGLQLQTVILTSAQQQRTKAYLIFDEASQYKKDMDGSGLYPNGFEPEAGKKYLFDTWVKDTDPYSSNINLVMSAKINGSEVPVPLVLKAVVEGWKLVEGTIDLSGVSVNKTPLVLTIKPGSGNALYVDDLRIHPVDSQMKSYAYDDATMRLMAEMDENCFATFYEYDSEGLLIRVKKETERGIMTLKETRSSQKRTPN</sequence>